<name>A0A6J4U197_9ACTN</name>
<reference evidence="2" key="1">
    <citation type="submission" date="2020-02" db="EMBL/GenBank/DDBJ databases">
        <authorList>
            <person name="Meier V. D."/>
        </authorList>
    </citation>
    <scope>NUCLEOTIDE SEQUENCE</scope>
    <source>
        <strain evidence="2">AVDCRST_MAG30</strain>
    </source>
</reference>
<feature type="compositionally biased region" description="Basic residues" evidence="1">
    <location>
        <begin position="79"/>
        <end position="92"/>
    </location>
</feature>
<feature type="non-terminal residue" evidence="2">
    <location>
        <position position="1"/>
    </location>
</feature>
<feature type="region of interest" description="Disordered" evidence="1">
    <location>
        <begin position="1"/>
        <end position="101"/>
    </location>
</feature>
<dbReference type="EMBL" id="CADCVS010000582">
    <property type="protein sequence ID" value="CAA9538137.1"/>
    <property type="molecule type" value="Genomic_DNA"/>
</dbReference>
<feature type="compositionally biased region" description="Low complexity" evidence="1">
    <location>
        <begin position="202"/>
        <end position="219"/>
    </location>
</feature>
<gene>
    <name evidence="2" type="ORF">AVDCRST_MAG30-4453</name>
</gene>
<feature type="compositionally biased region" description="Basic residues" evidence="1">
    <location>
        <begin position="38"/>
        <end position="55"/>
    </location>
</feature>
<dbReference type="AlphaFoldDB" id="A0A6J4U197"/>
<feature type="region of interest" description="Disordered" evidence="1">
    <location>
        <begin position="118"/>
        <end position="219"/>
    </location>
</feature>
<evidence type="ECO:0000313" key="2">
    <source>
        <dbReference type="EMBL" id="CAA9538137.1"/>
    </source>
</evidence>
<feature type="compositionally biased region" description="Low complexity" evidence="1">
    <location>
        <begin position="69"/>
        <end position="78"/>
    </location>
</feature>
<proteinExistence type="predicted"/>
<sequence length="219" mass="24880">EHHHHPPARRLPELHAQALPRALPYAGADGARAGDHGGRRRRGRHDPRRRSRHRDGRAARHDGAGGGPRRLAGAAAPGARRRHPRPRHAHLARRQEQRLHAGRRAALRELLRGRRARAAALLRPRGRRRRDGQRGRGQARRDERRVLAPAPRLRDPAPVRLRLDRGGRAGPELRRPRQRRPGERVHAHHHGHHGPERRAARRAAQAGRRLPGPGRRARM</sequence>
<feature type="compositionally biased region" description="Basic and acidic residues" evidence="1">
    <location>
        <begin position="139"/>
        <end position="185"/>
    </location>
</feature>
<feature type="non-terminal residue" evidence="2">
    <location>
        <position position="219"/>
    </location>
</feature>
<evidence type="ECO:0000256" key="1">
    <source>
        <dbReference type="SAM" id="MobiDB-lite"/>
    </source>
</evidence>
<protein>
    <submittedName>
        <fullName evidence="2">BRAMP</fullName>
    </submittedName>
</protein>
<organism evidence="2">
    <name type="scientific">uncultured Solirubrobacteraceae bacterium</name>
    <dbReference type="NCBI Taxonomy" id="1162706"/>
    <lineage>
        <taxon>Bacteria</taxon>
        <taxon>Bacillati</taxon>
        <taxon>Actinomycetota</taxon>
        <taxon>Thermoleophilia</taxon>
        <taxon>Solirubrobacterales</taxon>
        <taxon>Solirubrobacteraceae</taxon>
        <taxon>environmental samples</taxon>
    </lineage>
</organism>
<accession>A0A6J4U197</accession>